<organism evidence="3 4">
    <name type="scientific">Paramecium pentaurelia</name>
    <dbReference type="NCBI Taxonomy" id="43138"/>
    <lineage>
        <taxon>Eukaryota</taxon>
        <taxon>Sar</taxon>
        <taxon>Alveolata</taxon>
        <taxon>Ciliophora</taxon>
        <taxon>Intramacronucleata</taxon>
        <taxon>Oligohymenophorea</taxon>
        <taxon>Peniculida</taxon>
        <taxon>Parameciidae</taxon>
        <taxon>Paramecium</taxon>
    </lineage>
</organism>
<proteinExistence type="predicted"/>
<accession>A0A8S1WL29</accession>
<dbReference type="EMBL" id="CAJJDO010000096">
    <property type="protein sequence ID" value="CAD8190273.1"/>
    <property type="molecule type" value="Genomic_DNA"/>
</dbReference>
<sequence length="296" mass="34663">MSQINYPTLDNTNQQTSSQQQFNNSNQNVKYIPVLIPTEGYNQYQQQYSSQYQQYSHNQVTPNLEFSNIQTNEKLILTTPNLIKDKDFSQQKQFLFSILGIFILWTILSVFLFYILMLTVFFKLNISEIYLILAICSLIAIGVLIKFGIDQKYRKTQSSLVILFGLIFCYTLFYIGILYFLLISVHNYWTSVLVYTVFQTQICFNFITNFIILIYLFFEKTKIRVIYVCFVEFAIIVLLGIFYPPFFYLLIVIIPYPLCVLNVFKQILKGRFNLQSDEVVAASIAAFYGMFVSCED</sequence>
<evidence type="ECO:0000313" key="3">
    <source>
        <dbReference type="EMBL" id="CAD8190273.1"/>
    </source>
</evidence>
<keyword evidence="2" id="KW-0472">Membrane</keyword>
<feature type="transmembrane region" description="Helical" evidence="2">
    <location>
        <begin position="194"/>
        <end position="218"/>
    </location>
</feature>
<evidence type="ECO:0000256" key="1">
    <source>
        <dbReference type="SAM" id="MobiDB-lite"/>
    </source>
</evidence>
<evidence type="ECO:0008006" key="5">
    <source>
        <dbReference type="Google" id="ProtNLM"/>
    </source>
</evidence>
<comment type="caution">
    <text evidence="3">The sequence shown here is derived from an EMBL/GenBank/DDBJ whole genome shotgun (WGS) entry which is preliminary data.</text>
</comment>
<feature type="transmembrane region" description="Helical" evidence="2">
    <location>
        <begin position="94"/>
        <end position="117"/>
    </location>
</feature>
<dbReference type="AlphaFoldDB" id="A0A8S1WL29"/>
<protein>
    <recommendedName>
        <fullName evidence="5">Transmembrane protein</fullName>
    </recommendedName>
</protein>
<evidence type="ECO:0000313" key="4">
    <source>
        <dbReference type="Proteomes" id="UP000689195"/>
    </source>
</evidence>
<evidence type="ECO:0000256" key="2">
    <source>
        <dbReference type="SAM" id="Phobius"/>
    </source>
</evidence>
<feature type="compositionally biased region" description="Polar residues" evidence="1">
    <location>
        <begin position="1"/>
        <end position="10"/>
    </location>
</feature>
<dbReference type="OrthoDB" id="10512964at2759"/>
<reference evidence="3" key="1">
    <citation type="submission" date="2021-01" db="EMBL/GenBank/DDBJ databases">
        <authorList>
            <consortium name="Genoscope - CEA"/>
            <person name="William W."/>
        </authorList>
    </citation>
    <scope>NUCLEOTIDE SEQUENCE</scope>
</reference>
<keyword evidence="4" id="KW-1185">Reference proteome</keyword>
<keyword evidence="2" id="KW-1133">Transmembrane helix</keyword>
<keyword evidence="2" id="KW-0812">Transmembrane</keyword>
<feature type="transmembrane region" description="Helical" evidence="2">
    <location>
        <begin position="129"/>
        <end position="149"/>
    </location>
</feature>
<name>A0A8S1WL29_9CILI</name>
<dbReference type="Proteomes" id="UP000689195">
    <property type="component" value="Unassembled WGS sequence"/>
</dbReference>
<feature type="transmembrane region" description="Helical" evidence="2">
    <location>
        <begin position="225"/>
        <end position="241"/>
    </location>
</feature>
<feature type="transmembrane region" description="Helical" evidence="2">
    <location>
        <begin position="247"/>
        <end position="264"/>
    </location>
</feature>
<feature type="compositionally biased region" description="Low complexity" evidence="1">
    <location>
        <begin position="11"/>
        <end position="20"/>
    </location>
</feature>
<gene>
    <name evidence="3" type="ORF">PPENT_87.1.T0960033</name>
</gene>
<feature type="transmembrane region" description="Helical" evidence="2">
    <location>
        <begin position="161"/>
        <end position="182"/>
    </location>
</feature>
<feature type="region of interest" description="Disordered" evidence="1">
    <location>
        <begin position="1"/>
        <end position="20"/>
    </location>
</feature>